<keyword evidence="1" id="KW-0677">Repeat</keyword>
<gene>
    <name evidence="3" type="primary">Ptprd-L1</name>
    <name evidence="3" type="ORF">Hamer_G000235</name>
</gene>
<evidence type="ECO:0000313" key="4">
    <source>
        <dbReference type="Proteomes" id="UP000747542"/>
    </source>
</evidence>
<dbReference type="PANTHER" id="PTHR46708:SF2">
    <property type="entry name" value="FIBRONECTIN TYPE-III DOMAIN-CONTAINING PROTEIN"/>
    <property type="match status" value="1"/>
</dbReference>
<dbReference type="SUPFAM" id="SSF49265">
    <property type="entry name" value="Fibronectin type III"/>
    <property type="match status" value="2"/>
</dbReference>
<dbReference type="Pfam" id="PF00041">
    <property type="entry name" value="fn3"/>
    <property type="match status" value="1"/>
</dbReference>
<proteinExistence type="predicted"/>
<dbReference type="PROSITE" id="PS50853">
    <property type="entry name" value="FN3"/>
    <property type="match status" value="2"/>
</dbReference>
<dbReference type="EMBL" id="JAHLQT010002534">
    <property type="protein sequence ID" value="KAG7177017.1"/>
    <property type="molecule type" value="Genomic_DNA"/>
</dbReference>
<reference evidence="3" key="1">
    <citation type="journal article" date="2021" name="Sci. Adv.">
        <title>The American lobster genome reveals insights on longevity, neural, and immune adaptations.</title>
        <authorList>
            <person name="Polinski J.M."/>
            <person name="Zimin A.V."/>
            <person name="Clark K.F."/>
            <person name="Kohn A.B."/>
            <person name="Sadowski N."/>
            <person name="Timp W."/>
            <person name="Ptitsyn A."/>
            <person name="Khanna P."/>
            <person name="Romanova D.Y."/>
            <person name="Williams P."/>
            <person name="Greenwood S.J."/>
            <person name="Moroz L.L."/>
            <person name="Walt D.R."/>
            <person name="Bodnar A.G."/>
        </authorList>
    </citation>
    <scope>NUCLEOTIDE SEQUENCE</scope>
    <source>
        <strain evidence="3">GMGI-L3</strain>
    </source>
</reference>
<dbReference type="Gene3D" id="2.60.40.10">
    <property type="entry name" value="Immunoglobulins"/>
    <property type="match status" value="3"/>
</dbReference>
<keyword evidence="3" id="KW-0675">Receptor</keyword>
<organism evidence="3 4">
    <name type="scientific">Homarus americanus</name>
    <name type="common">American lobster</name>
    <dbReference type="NCBI Taxonomy" id="6706"/>
    <lineage>
        <taxon>Eukaryota</taxon>
        <taxon>Metazoa</taxon>
        <taxon>Ecdysozoa</taxon>
        <taxon>Arthropoda</taxon>
        <taxon>Crustacea</taxon>
        <taxon>Multicrustacea</taxon>
        <taxon>Malacostraca</taxon>
        <taxon>Eumalacostraca</taxon>
        <taxon>Eucarida</taxon>
        <taxon>Decapoda</taxon>
        <taxon>Pleocyemata</taxon>
        <taxon>Astacidea</taxon>
        <taxon>Nephropoidea</taxon>
        <taxon>Nephropidae</taxon>
        <taxon>Homarus</taxon>
    </lineage>
</organism>
<comment type="caution">
    <text evidence="3">The sequence shown here is derived from an EMBL/GenBank/DDBJ whole genome shotgun (WGS) entry which is preliminary data.</text>
</comment>
<feature type="domain" description="Fibronectin type-III" evidence="2">
    <location>
        <begin position="154"/>
        <end position="248"/>
    </location>
</feature>
<dbReference type="Proteomes" id="UP000747542">
    <property type="component" value="Unassembled WGS sequence"/>
</dbReference>
<dbReference type="AlphaFoldDB" id="A0A8J5TTX1"/>
<dbReference type="InterPro" id="IPR050991">
    <property type="entry name" value="ECM_Regulatory_Proteins"/>
</dbReference>
<dbReference type="PANTHER" id="PTHR46708">
    <property type="entry name" value="TENASCIN"/>
    <property type="match status" value="1"/>
</dbReference>
<dbReference type="SMART" id="SM00060">
    <property type="entry name" value="FN3"/>
    <property type="match status" value="3"/>
</dbReference>
<sequence length="345" mass="37389">MLMTHTPDLLGDNFATIYDLVGCTNYTFQVSAVSAKDVQGSTRTTYASTEDADPTPVVSLTATAVDTNTVSAQWTPSVMEECVDHYHVCITDVDDLSKNCYDTTDHMKSFKASVLSNLAACGQYEITVKSVSPSGRLGGFIYDMAKTEDLPTSPPTDLEVSNVRPHSAVASFSPPLENPHCVHEYKANIIQLEDVSNLKHAELATSQSLVQTLAGLDACTNYGLWISAVTLSGYTSKQVNQNFTTGEEKPSAPRALSYTEIAQDYISLQWFMPQDNALCAEEYRLNWTSSTDSGHQDFTLPNHPVEVSVKVINLSSCTSYTFTVLAVTPLGVEGQTASLTVSTAC</sequence>
<evidence type="ECO:0000256" key="1">
    <source>
        <dbReference type="ARBA" id="ARBA00022737"/>
    </source>
</evidence>
<accession>A0A8J5TTX1</accession>
<evidence type="ECO:0000313" key="3">
    <source>
        <dbReference type="EMBL" id="KAG7177017.1"/>
    </source>
</evidence>
<feature type="domain" description="Fibronectin type-III" evidence="2">
    <location>
        <begin position="252"/>
        <end position="345"/>
    </location>
</feature>
<dbReference type="InterPro" id="IPR003961">
    <property type="entry name" value="FN3_dom"/>
</dbReference>
<protein>
    <submittedName>
        <fullName evidence="3">Receptor-type tyrosine-protein phosphatase delta-like 1</fullName>
    </submittedName>
</protein>
<evidence type="ECO:0000259" key="2">
    <source>
        <dbReference type="PROSITE" id="PS50853"/>
    </source>
</evidence>
<name>A0A8J5TTX1_HOMAM</name>
<keyword evidence="4" id="KW-1185">Reference proteome</keyword>
<dbReference type="CDD" id="cd00063">
    <property type="entry name" value="FN3"/>
    <property type="match status" value="3"/>
</dbReference>
<dbReference type="InterPro" id="IPR013783">
    <property type="entry name" value="Ig-like_fold"/>
</dbReference>
<dbReference type="InterPro" id="IPR036116">
    <property type="entry name" value="FN3_sf"/>
</dbReference>